<dbReference type="InterPro" id="IPR037123">
    <property type="entry name" value="PRibGlycinamide_synth_C_sf"/>
</dbReference>
<dbReference type="InterPro" id="IPR020562">
    <property type="entry name" value="PRibGlycinamide_synth_N"/>
</dbReference>
<dbReference type="PROSITE" id="PS00184">
    <property type="entry name" value="GARS"/>
    <property type="match status" value="1"/>
</dbReference>
<evidence type="ECO:0000256" key="4">
    <source>
        <dbReference type="ARBA" id="ARBA00013255"/>
    </source>
</evidence>
<comment type="catalytic activity">
    <reaction evidence="14">
        <text>5-phospho-beta-D-ribosylamine + glycine + ATP = N(1)-(5-phospho-beta-D-ribosyl)glycinamide + ADP + phosphate + H(+)</text>
        <dbReference type="Rhea" id="RHEA:17453"/>
        <dbReference type="ChEBI" id="CHEBI:15378"/>
        <dbReference type="ChEBI" id="CHEBI:30616"/>
        <dbReference type="ChEBI" id="CHEBI:43474"/>
        <dbReference type="ChEBI" id="CHEBI:57305"/>
        <dbReference type="ChEBI" id="CHEBI:58681"/>
        <dbReference type="ChEBI" id="CHEBI:143788"/>
        <dbReference type="ChEBI" id="CHEBI:456216"/>
        <dbReference type="EC" id="6.3.4.13"/>
    </reaction>
</comment>
<dbReference type="FunFam" id="3.30.1490.20:FF:000006">
    <property type="entry name" value="phosphoribosylamine--glycine ligase, chloroplastic-like"/>
    <property type="match status" value="1"/>
</dbReference>
<evidence type="ECO:0000256" key="12">
    <source>
        <dbReference type="ARBA" id="ARBA00042242"/>
    </source>
</evidence>
<evidence type="ECO:0000256" key="15">
    <source>
        <dbReference type="PROSITE-ProRule" id="PRU00409"/>
    </source>
</evidence>
<keyword evidence="8 14" id="KW-0658">Purine biosynthesis</keyword>
<proteinExistence type="inferred from homology"/>
<evidence type="ECO:0000256" key="3">
    <source>
        <dbReference type="ARBA" id="ARBA00005174"/>
    </source>
</evidence>
<evidence type="ECO:0000256" key="9">
    <source>
        <dbReference type="ARBA" id="ARBA00022840"/>
    </source>
</evidence>
<dbReference type="EC" id="6.3.4.13" evidence="4 14"/>
<dbReference type="PANTHER" id="PTHR43472:SF1">
    <property type="entry name" value="PHOSPHORIBOSYLAMINE--GLYCINE LIGASE, CHLOROPLASTIC"/>
    <property type="match status" value="1"/>
</dbReference>
<keyword evidence="6" id="KW-0479">Metal-binding</keyword>
<evidence type="ECO:0000256" key="6">
    <source>
        <dbReference type="ARBA" id="ARBA00022723"/>
    </source>
</evidence>
<dbReference type="InterPro" id="IPR016185">
    <property type="entry name" value="PreATP-grasp_dom_sf"/>
</dbReference>
<dbReference type="HAMAP" id="MF_00138">
    <property type="entry name" value="GARS"/>
    <property type="match status" value="1"/>
</dbReference>
<keyword evidence="5 14" id="KW-0436">Ligase</keyword>
<dbReference type="Proteomes" id="UP000430692">
    <property type="component" value="Unassembled WGS sequence"/>
</dbReference>
<sequence>MRILVIGNGGREHAIIAKLAQSSRISKIFCAPGNAGTALLADNVAIGVSEQEKLAQFAIEQSIDLTVVGPELPLLEGIVDQFEELNLPIFGPQKAAAIIEGSKTFAKDMMQKYNIPTGKYQAFTNSKEALTYVRQEGAPIVIKADGLAAGKGVVVAQTLEEAEKAIIEAMDDKIFGAAGDQVVIEECLIGQEVSLMAFVDGKNVAPMVVSQDHKAVFDGDKGPNTGGMGAYSPVPQIAGEVIQQAIETIIHPMVDAFQQEGIHYKGVLYAGLMITDEGPKVIEFNARFGDPETQVVLPRLKTDLVDVLLAVVEGRLGDLQIEWSDSAAVCVVMTSPGYPGSYPNGLEVTFPHRLNDHTVVIHAGTQEKNGRVITAGGRVLGVTSLGNTLQESQQRAYETVKQIRFEGAHYRKDIASKAIH</sequence>
<evidence type="ECO:0000256" key="13">
    <source>
        <dbReference type="ARBA" id="ARBA00042864"/>
    </source>
</evidence>
<dbReference type="Pfam" id="PF01071">
    <property type="entry name" value="GARS_A"/>
    <property type="match status" value="1"/>
</dbReference>
<dbReference type="Gene3D" id="3.90.600.10">
    <property type="entry name" value="Phosphoribosylglycinamide synthetase, C-terminal domain"/>
    <property type="match status" value="1"/>
</dbReference>
<dbReference type="Pfam" id="PF02843">
    <property type="entry name" value="GARS_C"/>
    <property type="match status" value="1"/>
</dbReference>
<dbReference type="NCBIfam" id="TIGR00877">
    <property type="entry name" value="purD"/>
    <property type="match status" value="1"/>
</dbReference>
<dbReference type="SUPFAM" id="SSF56059">
    <property type="entry name" value="Glutathione synthetase ATP-binding domain-like"/>
    <property type="match status" value="1"/>
</dbReference>
<dbReference type="PANTHER" id="PTHR43472">
    <property type="entry name" value="PHOSPHORIBOSYLAMINE--GLYCINE LIGASE"/>
    <property type="match status" value="1"/>
</dbReference>
<dbReference type="Gene3D" id="3.40.50.20">
    <property type="match status" value="1"/>
</dbReference>
<dbReference type="UniPathway" id="UPA00074">
    <property type="reaction ID" value="UER00125"/>
</dbReference>
<evidence type="ECO:0000313" key="17">
    <source>
        <dbReference type="EMBL" id="MXQ55626.1"/>
    </source>
</evidence>
<evidence type="ECO:0000256" key="2">
    <source>
        <dbReference type="ARBA" id="ARBA00001946"/>
    </source>
</evidence>
<evidence type="ECO:0000256" key="8">
    <source>
        <dbReference type="ARBA" id="ARBA00022755"/>
    </source>
</evidence>
<evidence type="ECO:0000256" key="1">
    <source>
        <dbReference type="ARBA" id="ARBA00001936"/>
    </source>
</evidence>
<keyword evidence="7 15" id="KW-0547">Nucleotide-binding</keyword>
<keyword evidence="10" id="KW-0464">Manganese</keyword>
<feature type="domain" description="ATP-grasp" evidence="16">
    <location>
        <begin position="107"/>
        <end position="313"/>
    </location>
</feature>
<dbReference type="EMBL" id="WUUL01000016">
    <property type="protein sequence ID" value="MXQ55626.1"/>
    <property type="molecule type" value="Genomic_DNA"/>
</dbReference>
<dbReference type="FunFam" id="3.30.470.20:FF:000018">
    <property type="entry name" value="Trifunctional purine biosynthetic protein adenosine-3"/>
    <property type="match status" value="1"/>
</dbReference>
<evidence type="ECO:0000256" key="5">
    <source>
        <dbReference type="ARBA" id="ARBA00022598"/>
    </source>
</evidence>
<keyword evidence="18" id="KW-1185">Reference proteome</keyword>
<dbReference type="InterPro" id="IPR020561">
    <property type="entry name" value="PRibGlycinamid_synth_ATP-grasp"/>
</dbReference>
<dbReference type="InterPro" id="IPR013815">
    <property type="entry name" value="ATP_grasp_subdomain_1"/>
</dbReference>
<evidence type="ECO:0000256" key="10">
    <source>
        <dbReference type="ARBA" id="ARBA00023211"/>
    </source>
</evidence>
<organism evidence="17 18">
    <name type="scientific">Shimazuella alba</name>
    <dbReference type="NCBI Taxonomy" id="2690964"/>
    <lineage>
        <taxon>Bacteria</taxon>
        <taxon>Bacillati</taxon>
        <taxon>Bacillota</taxon>
        <taxon>Bacilli</taxon>
        <taxon>Bacillales</taxon>
        <taxon>Thermoactinomycetaceae</taxon>
        <taxon>Shimazuella</taxon>
    </lineage>
</organism>
<dbReference type="GO" id="GO:0004637">
    <property type="term" value="F:phosphoribosylamine-glycine ligase activity"/>
    <property type="evidence" value="ECO:0007669"/>
    <property type="project" value="UniProtKB-UniRule"/>
</dbReference>
<protein>
    <recommendedName>
        <fullName evidence="4 14">Phosphoribosylamine--glycine ligase</fullName>
        <ecNumber evidence="4 14">6.3.4.13</ecNumber>
    </recommendedName>
    <alternativeName>
        <fullName evidence="14">GARS</fullName>
    </alternativeName>
    <alternativeName>
        <fullName evidence="12 14">Glycinamide ribonucleotide synthetase</fullName>
    </alternativeName>
    <alternativeName>
        <fullName evidence="13 14">Phosphoribosylglycinamide synthetase</fullName>
    </alternativeName>
</protein>
<dbReference type="FunFam" id="3.90.600.10:FF:000001">
    <property type="entry name" value="Trifunctional purine biosynthetic protein adenosine-3"/>
    <property type="match status" value="1"/>
</dbReference>
<dbReference type="FunFam" id="3.40.50.20:FF:000006">
    <property type="entry name" value="Phosphoribosylamine--glycine ligase, chloroplastic"/>
    <property type="match status" value="1"/>
</dbReference>
<comment type="pathway">
    <text evidence="3 14">Purine metabolism; IMP biosynthesis via de novo pathway; N(1)-(5-phospho-D-ribosyl)glycinamide from 5-phospho-alpha-D-ribose 1-diphosphate: step 2/2.</text>
</comment>
<dbReference type="GO" id="GO:0046872">
    <property type="term" value="F:metal ion binding"/>
    <property type="evidence" value="ECO:0007669"/>
    <property type="project" value="UniProtKB-KW"/>
</dbReference>
<dbReference type="SUPFAM" id="SSF51246">
    <property type="entry name" value="Rudiment single hybrid motif"/>
    <property type="match status" value="1"/>
</dbReference>
<comment type="caution">
    <text evidence="17">The sequence shown here is derived from an EMBL/GenBank/DDBJ whole genome shotgun (WGS) entry which is preliminary data.</text>
</comment>
<dbReference type="SUPFAM" id="SSF52440">
    <property type="entry name" value="PreATP-grasp domain"/>
    <property type="match status" value="1"/>
</dbReference>
<dbReference type="SMART" id="SM01209">
    <property type="entry name" value="GARS_A"/>
    <property type="match status" value="1"/>
</dbReference>
<dbReference type="GO" id="GO:0009113">
    <property type="term" value="P:purine nucleobase biosynthetic process"/>
    <property type="evidence" value="ECO:0007669"/>
    <property type="project" value="InterPro"/>
</dbReference>
<evidence type="ECO:0000256" key="14">
    <source>
        <dbReference type="HAMAP-Rule" id="MF_00138"/>
    </source>
</evidence>
<dbReference type="SMART" id="SM01210">
    <property type="entry name" value="GARS_C"/>
    <property type="match status" value="1"/>
</dbReference>
<comment type="cofactor">
    <cofactor evidence="2">
        <name>Mg(2+)</name>
        <dbReference type="ChEBI" id="CHEBI:18420"/>
    </cofactor>
</comment>
<dbReference type="PROSITE" id="PS50975">
    <property type="entry name" value="ATP_GRASP"/>
    <property type="match status" value="1"/>
</dbReference>
<keyword evidence="9 15" id="KW-0067">ATP-binding</keyword>
<dbReference type="GO" id="GO:0005524">
    <property type="term" value="F:ATP binding"/>
    <property type="evidence" value="ECO:0007669"/>
    <property type="project" value="UniProtKB-UniRule"/>
</dbReference>
<dbReference type="InterPro" id="IPR020559">
    <property type="entry name" value="PRibGlycinamide_synth_CS"/>
</dbReference>
<evidence type="ECO:0000256" key="7">
    <source>
        <dbReference type="ARBA" id="ARBA00022741"/>
    </source>
</evidence>
<dbReference type="InterPro" id="IPR000115">
    <property type="entry name" value="PRibGlycinamide_synth"/>
</dbReference>
<accession>A0A6I4W0V8</accession>
<dbReference type="Pfam" id="PF02844">
    <property type="entry name" value="GARS_N"/>
    <property type="match status" value="1"/>
</dbReference>
<dbReference type="GO" id="GO:0006189">
    <property type="term" value="P:'de novo' IMP biosynthetic process"/>
    <property type="evidence" value="ECO:0007669"/>
    <property type="project" value="UniProtKB-UniRule"/>
</dbReference>
<dbReference type="InterPro" id="IPR011761">
    <property type="entry name" value="ATP-grasp"/>
</dbReference>
<dbReference type="InterPro" id="IPR020560">
    <property type="entry name" value="PRibGlycinamide_synth_C-dom"/>
</dbReference>
<comment type="cofactor">
    <cofactor evidence="1">
        <name>Mn(2+)</name>
        <dbReference type="ChEBI" id="CHEBI:29035"/>
    </cofactor>
</comment>
<dbReference type="RefSeq" id="WP_160802971.1">
    <property type="nucleotide sequence ID" value="NZ_WUUL01000016.1"/>
</dbReference>
<comment type="similarity">
    <text evidence="11 14">Belongs to the GARS family.</text>
</comment>
<evidence type="ECO:0000256" key="11">
    <source>
        <dbReference type="ARBA" id="ARBA00038345"/>
    </source>
</evidence>
<reference evidence="17 18" key="1">
    <citation type="submission" date="2019-12" db="EMBL/GenBank/DDBJ databases">
        <title>Whole-genome analyses of novel actinobacteria.</title>
        <authorList>
            <person name="Sahin N."/>
            <person name="Saygin H."/>
        </authorList>
    </citation>
    <scope>NUCLEOTIDE SEQUENCE [LARGE SCALE GENOMIC DNA]</scope>
    <source>
        <strain evidence="17 18">KC615</strain>
    </source>
</reference>
<evidence type="ECO:0000313" key="18">
    <source>
        <dbReference type="Proteomes" id="UP000430692"/>
    </source>
</evidence>
<evidence type="ECO:0000259" key="16">
    <source>
        <dbReference type="PROSITE" id="PS50975"/>
    </source>
</evidence>
<name>A0A6I4W0V8_9BACL</name>
<gene>
    <name evidence="14 17" type="primary">purD</name>
    <name evidence="17" type="ORF">GSM42_18235</name>
</gene>
<dbReference type="InterPro" id="IPR011054">
    <property type="entry name" value="Rudment_hybrid_motif"/>
</dbReference>
<dbReference type="AlphaFoldDB" id="A0A6I4W0V8"/>
<dbReference type="Gene3D" id="3.30.470.20">
    <property type="entry name" value="ATP-grasp fold, B domain"/>
    <property type="match status" value="1"/>
</dbReference>
<dbReference type="Gene3D" id="3.30.1490.20">
    <property type="entry name" value="ATP-grasp fold, A domain"/>
    <property type="match status" value="1"/>
</dbReference>